<evidence type="ECO:0000313" key="9">
    <source>
        <dbReference type="Proteomes" id="UP000004931"/>
    </source>
</evidence>
<name>A0YDF0_9GAMM</name>
<keyword evidence="5 7" id="KW-0413">Isomerase</keyword>
<dbReference type="GO" id="GO:0071555">
    <property type="term" value="P:cell wall organization"/>
    <property type="evidence" value="ECO:0007669"/>
    <property type="project" value="UniProtKB-KW"/>
</dbReference>
<feature type="active site" description="Proton donor/acceptor" evidence="7">
    <location>
        <position position="201"/>
    </location>
</feature>
<feature type="active site" description="Proton donor/acceptor" evidence="7">
    <location>
        <position position="87"/>
    </location>
</feature>
<keyword evidence="4 7" id="KW-0573">Peptidoglycan synthesis</keyword>
<dbReference type="Gene3D" id="3.40.50.1860">
    <property type="match status" value="2"/>
</dbReference>
<feature type="binding site" evidence="7">
    <location>
        <begin position="55"/>
        <end position="56"/>
    </location>
    <ligand>
        <name>substrate</name>
    </ligand>
</feature>
<comment type="similarity">
    <text evidence="7">Belongs to the aspartate/glutamate racemases family.</text>
</comment>
<dbReference type="GO" id="GO:0008360">
    <property type="term" value="P:regulation of cell shape"/>
    <property type="evidence" value="ECO:0007669"/>
    <property type="project" value="UniProtKB-KW"/>
</dbReference>
<evidence type="ECO:0000256" key="7">
    <source>
        <dbReference type="HAMAP-Rule" id="MF_00258"/>
    </source>
</evidence>
<dbReference type="OrthoDB" id="9801055at2"/>
<evidence type="ECO:0000256" key="1">
    <source>
        <dbReference type="ARBA" id="ARBA00001602"/>
    </source>
</evidence>
<feature type="binding site" evidence="7">
    <location>
        <begin position="202"/>
        <end position="203"/>
    </location>
    <ligand>
        <name>substrate</name>
    </ligand>
</feature>
<comment type="function">
    <text evidence="7">Provides the (R)-glutamate required for cell wall biosynthesis.</text>
</comment>
<proteinExistence type="inferred from homology"/>
<keyword evidence="6 7" id="KW-0961">Cell wall biogenesis/degradation</keyword>
<protein>
    <recommendedName>
        <fullName evidence="2 7">Glutamate racemase</fullName>
        <ecNumber evidence="2 7">5.1.1.3</ecNumber>
    </recommendedName>
</protein>
<dbReference type="AlphaFoldDB" id="A0YDF0"/>
<dbReference type="eggNOG" id="COG0796">
    <property type="taxonomic scope" value="Bacteria"/>
</dbReference>
<dbReference type="EMBL" id="AAVT01000004">
    <property type="protein sequence ID" value="EAW31253.1"/>
    <property type="molecule type" value="Genomic_DNA"/>
</dbReference>
<feature type="binding site" evidence="7">
    <location>
        <begin position="88"/>
        <end position="89"/>
    </location>
    <ligand>
        <name>substrate</name>
    </ligand>
</feature>
<dbReference type="SUPFAM" id="SSF53681">
    <property type="entry name" value="Aspartate/glutamate racemase"/>
    <property type="match status" value="2"/>
</dbReference>
<dbReference type="PROSITE" id="PS00924">
    <property type="entry name" value="ASP_GLU_RACEMASE_2"/>
    <property type="match status" value="1"/>
</dbReference>
<sequence>MILDHENIRRPAMINAPHILVFDSGVGGLSIVQHIRLHVPHATITYLADNLFFPYGVLDDQTLLSRTCEIVSWAHNHYQPSLIVLACNSASTLVLPHLRAILGVPVVGVVPAIKPAAAMSTTNVIGLLATPATIQRDYTDELIAEFAPHCEVIKVGSAALVDFVERKMAGLKPTENEIKHILSLFNQHPRWSSVDTVVLACTHFPLVKRELSDAAPSIKHWVDSGDAVARRVTSLLTSLPGELSSGAAVNRILFTSSSGITDTFKKGLQPFGFDEITILA</sequence>
<dbReference type="NCBIfam" id="TIGR00067">
    <property type="entry name" value="glut_race"/>
    <property type="match status" value="1"/>
</dbReference>
<dbReference type="STRING" id="247633.GP2143_03993"/>
<dbReference type="Pfam" id="PF01177">
    <property type="entry name" value="Asp_Glu_race"/>
    <property type="match status" value="1"/>
</dbReference>
<reference evidence="8 9" key="1">
    <citation type="journal article" date="2010" name="J. Bacteriol.">
        <title>Genome sequence of the oligotrophic marine Gammaproteobacterium HTCC2143, isolated from the Oregon Coast.</title>
        <authorList>
            <person name="Oh H.M."/>
            <person name="Kang I."/>
            <person name="Ferriera S."/>
            <person name="Giovannoni S.J."/>
            <person name="Cho J.C."/>
        </authorList>
    </citation>
    <scope>NUCLEOTIDE SEQUENCE [LARGE SCALE GENOMIC DNA]</scope>
    <source>
        <strain evidence="8 9">HTCC2143</strain>
    </source>
</reference>
<evidence type="ECO:0000256" key="6">
    <source>
        <dbReference type="ARBA" id="ARBA00023316"/>
    </source>
</evidence>
<evidence type="ECO:0000256" key="3">
    <source>
        <dbReference type="ARBA" id="ARBA00022960"/>
    </source>
</evidence>
<evidence type="ECO:0000313" key="8">
    <source>
        <dbReference type="EMBL" id="EAW31253.1"/>
    </source>
</evidence>
<dbReference type="EC" id="5.1.1.3" evidence="2 7"/>
<dbReference type="PANTHER" id="PTHR21198:SF2">
    <property type="entry name" value="GLUTAMATE RACEMASE"/>
    <property type="match status" value="1"/>
</dbReference>
<evidence type="ECO:0000256" key="2">
    <source>
        <dbReference type="ARBA" id="ARBA00013090"/>
    </source>
</evidence>
<dbReference type="Proteomes" id="UP000004931">
    <property type="component" value="Unassembled WGS sequence"/>
</dbReference>
<dbReference type="InterPro" id="IPR018187">
    <property type="entry name" value="Asp/Glu_racemase_AS_1"/>
</dbReference>
<dbReference type="GO" id="GO:0008881">
    <property type="term" value="F:glutamate racemase activity"/>
    <property type="evidence" value="ECO:0007669"/>
    <property type="project" value="UniProtKB-UniRule"/>
</dbReference>
<dbReference type="InterPro" id="IPR033134">
    <property type="entry name" value="Asp/Glu_racemase_AS_2"/>
</dbReference>
<dbReference type="HAMAP" id="MF_00258">
    <property type="entry name" value="Glu_racemase"/>
    <property type="match status" value="1"/>
</dbReference>
<dbReference type="InterPro" id="IPR015942">
    <property type="entry name" value="Asp/Glu/hydantoin_racemase"/>
</dbReference>
<comment type="catalytic activity">
    <reaction evidence="1 7">
        <text>L-glutamate = D-glutamate</text>
        <dbReference type="Rhea" id="RHEA:12813"/>
        <dbReference type="ChEBI" id="CHEBI:29985"/>
        <dbReference type="ChEBI" id="CHEBI:29986"/>
        <dbReference type="EC" id="5.1.1.3"/>
    </reaction>
</comment>
<dbReference type="PANTHER" id="PTHR21198">
    <property type="entry name" value="GLUTAMATE RACEMASE"/>
    <property type="match status" value="1"/>
</dbReference>
<accession>A0YDF0</accession>
<organism evidence="8 9">
    <name type="scientific">marine gamma proteobacterium HTCC2143</name>
    <dbReference type="NCBI Taxonomy" id="247633"/>
    <lineage>
        <taxon>Bacteria</taxon>
        <taxon>Pseudomonadati</taxon>
        <taxon>Pseudomonadota</taxon>
        <taxon>Gammaproteobacteria</taxon>
        <taxon>Cellvibrionales</taxon>
        <taxon>Spongiibacteraceae</taxon>
        <taxon>BD1-7 clade</taxon>
    </lineage>
</organism>
<dbReference type="InterPro" id="IPR001920">
    <property type="entry name" value="Asp/Glu_race"/>
</dbReference>
<dbReference type="PROSITE" id="PS00923">
    <property type="entry name" value="ASP_GLU_RACEMASE_1"/>
    <property type="match status" value="1"/>
</dbReference>
<evidence type="ECO:0000256" key="5">
    <source>
        <dbReference type="ARBA" id="ARBA00023235"/>
    </source>
</evidence>
<keyword evidence="3 7" id="KW-0133">Cell shape</keyword>
<feature type="binding site" evidence="7">
    <location>
        <begin position="23"/>
        <end position="24"/>
    </location>
    <ligand>
        <name>substrate</name>
    </ligand>
</feature>
<comment type="pathway">
    <text evidence="7">Cell wall biogenesis; peptidoglycan biosynthesis.</text>
</comment>
<dbReference type="UniPathway" id="UPA00219"/>
<evidence type="ECO:0000256" key="4">
    <source>
        <dbReference type="ARBA" id="ARBA00022984"/>
    </source>
</evidence>
<gene>
    <name evidence="7" type="primary">murI</name>
    <name evidence="8" type="ORF">GP2143_03993</name>
</gene>
<keyword evidence="9" id="KW-1185">Reference proteome</keyword>
<comment type="caution">
    <text evidence="8">The sequence shown here is derived from an EMBL/GenBank/DDBJ whole genome shotgun (WGS) entry which is preliminary data.</text>
</comment>
<dbReference type="InterPro" id="IPR004391">
    <property type="entry name" value="Glu_race"/>
</dbReference>
<dbReference type="GO" id="GO:0009252">
    <property type="term" value="P:peptidoglycan biosynthetic process"/>
    <property type="evidence" value="ECO:0007669"/>
    <property type="project" value="UniProtKB-UniRule"/>
</dbReference>